<dbReference type="GO" id="GO:0005886">
    <property type="term" value="C:plasma membrane"/>
    <property type="evidence" value="ECO:0007669"/>
    <property type="project" value="UniProtKB-SubCell"/>
</dbReference>
<dbReference type="PANTHER" id="PTHR43124:SF3">
    <property type="entry name" value="CHLORAMPHENICOL EFFLUX PUMP RV0191"/>
    <property type="match status" value="1"/>
</dbReference>
<organism evidence="8 9">
    <name type="scientific">Ramlibacter aurantiacus</name>
    <dbReference type="NCBI Taxonomy" id="2801330"/>
    <lineage>
        <taxon>Bacteria</taxon>
        <taxon>Pseudomonadati</taxon>
        <taxon>Pseudomonadota</taxon>
        <taxon>Betaproteobacteria</taxon>
        <taxon>Burkholderiales</taxon>
        <taxon>Comamonadaceae</taxon>
        <taxon>Ramlibacter</taxon>
    </lineage>
</organism>
<dbReference type="Pfam" id="PF07690">
    <property type="entry name" value="MFS_1"/>
    <property type="match status" value="1"/>
</dbReference>
<keyword evidence="5 6" id="KW-0472">Membrane</keyword>
<dbReference type="PROSITE" id="PS50850">
    <property type="entry name" value="MFS"/>
    <property type="match status" value="1"/>
</dbReference>
<proteinExistence type="predicted"/>
<dbReference type="EMBL" id="JAEQNA010000007">
    <property type="protein sequence ID" value="MBL0422325.1"/>
    <property type="molecule type" value="Genomic_DNA"/>
</dbReference>
<gene>
    <name evidence="8" type="ORF">JI739_18400</name>
</gene>
<evidence type="ECO:0000256" key="6">
    <source>
        <dbReference type="SAM" id="Phobius"/>
    </source>
</evidence>
<keyword evidence="3 6" id="KW-0812">Transmembrane</keyword>
<feature type="transmembrane region" description="Helical" evidence="6">
    <location>
        <begin position="243"/>
        <end position="263"/>
    </location>
</feature>
<dbReference type="InterPro" id="IPR050189">
    <property type="entry name" value="MFS_Efflux_Transporters"/>
</dbReference>
<dbReference type="InterPro" id="IPR020846">
    <property type="entry name" value="MFS_dom"/>
</dbReference>
<dbReference type="PANTHER" id="PTHR43124">
    <property type="entry name" value="PURINE EFFLUX PUMP PBUE"/>
    <property type="match status" value="1"/>
</dbReference>
<evidence type="ECO:0000259" key="7">
    <source>
        <dbReference type="PROSITE" id="PS50850"/>
    </source>
</evidence>
<evidence type="ECO:0000256" key="1">
    <source>
        <dbReference type="ARBA" id="ARBA00004651"/>
    </source>
</evidence>
<evidence type="ECO:0000256" key="5">
    <source>
        <dbReference type="ARBA" id="ARBA00023136"/>
    </source>
</evidence>
<evidence type="ECO:0000256" key="3">
    <source>
        <dbReference type="ARBA" id="ARBA00022692"/>
    </source>
</evidence>
<dbReference type="CDD" id="cd06174">
    <property type="entry name" value="MFS"/>
    <property type="match status" value="1"/>
</dbReference>
<dbReference type="GO" id="GO:0022857">
    <property type="term" value="F:transmembrane transporter activity"/>
    <property type="evidence" value="ECO:0007669"/>
    <property type="project" value="InterPro"/>
</dbReference>
<name>A0A936ZWC4_9BURK</name>
<accession>A0A936ZWC4</accession>
<dbReference type="InterPro" id="IPR011701">
    <property type="entry name" value="MFS"/>
</dbReference>
<feature type="transmembrane region" description="Helical" evidence="6">
    <location>
        <begin position="275"/>
        <end position="295"/>
    </location>
</feature>
<dbReference type="RefSeq" id="WP_201685387.1">
    <property type="nucleotide sequence ID" value="NZ_JAEQNA010000007.1"/>
</dbReference>
<evidence type="ECO:0000256" key="2">
    <source>
        <dbReference type="ARBA" id="ARBA00022475"/>
    </source>
</evidence>
<dbReference type="Proteomes" id="UP000613011">
    <property type="component" value="Unassembled WGS sequence"/>
</dbReference>
<evidence type="ECO:0000313" key="9">
    <source>
        <dbReference type="Proteomes" id="UP000613011"/>
    </source>
</evidence>
<dbReference type="Gene3D" id="1.20.1250.20">
    <property type="entry name" value="MFS general substrate transporter like domains"/>
    <property type="match status" value="1"/>
</dbReference>
<feature type="domain" description="Major facilitator superfamily (MFS) profile" evidence="7">
    <location>
        <begin position="8"/>
        <end position="390"/>
    </location>
</feature>
<protein>
    <submittedName>
        <fullName evidence="8">MFS transporter</fullName>
    </submittedName>
</protein>
<comment type="subcellular location">
    <subcellularLocation>
        <location evidence="1">Cell membrane</location>
        <topology evidence="1">Multi-pass membrane protein</topology>
    </subcellularLocation>
</comment>
<comment type="caution">
    <text evidence="8">The sequence shown here is derived from an EMBL/GenBank/DDBJ whole genome shotgun (WGS) entry which is preliminary data.</text>
</comment>
<evidence type="ECO:0000256" key="4">
    <source>
        <dbReference type="ARBA" id="ARBA00022989"/>
    </source>
</evidence>
<feature type="transmembrane region" description="Helical" evidence="6">
    <location>
        <begin position="74"/>
        <end position="92"/>
    </location>
</feature>
<evidence type="ECO:0000313" key="8">
    <source>
        <dbReference type="EMBL" id="MBL0422325.1"/>
    </source>
</evidence>
<reference evidence="8" key="1">
    <citation type="submission" date="2021-01" db="EMBL/GenBank/DDBJ databases">
        <title>Ramlibacter sp. strain AW1 16S ribosomal RNA gene Genome sequencing and assembly.</title>
        <authorList>
            <person name="Kang M."/>
        </authorList>
    </citation>
    <scope>NUCLEOTIDE SEQUENCE</scope>
    <source>
        <strain evidence="8">AW1</strain>
    </source>
</reference>
<dbReference type="InterPro" id="IPR036259">
    <property type="entry name" value="MFS_trans_sf"/>
</dbReference>
<keyword evidence="2" id="KW-1003">Cell membrane</keyword>
<feature type="transmembrane region" description="Helical" evidence="6">
    <location>
        <begin position="39"/>
        <end position="62"/>
    </location>
</feature>
<feature type="transmembrane region" description="Helical" evidence="6">
    <location>
        <begin position="162"/>
        <end position="182"/>
    </location>
</feature>
<keyword evidence="9" id="KW-1185">Reference proteome</keyword>
<feature type="transmembrane region" description="Helical" evidence="6">
    <location>
        <begin position="133"/>
        <end position="156"/>
    </location>
</feature>
<dbReference type="AlphaFoldDB" id="A0A936ZWC4"/>
<dbReference type="SUPFAM" id="SSF103473">
    <property type="entry name" value="MFS general substrate transporter"/>
    <property type="match status" value="1"/>
</dbReference>
<feature type="transmembrane region" description="Helical" evidence="6">
    <location>
        <begin position="98"/>
        <end position="121"/>
    </location>
</feature>
<keyword evidence="4 6" id="KW-1133">Transmembrane helix</keyword>
<sequence>MKRNGIDPSLLVIAGGIAAAVHVGKLPPALPALREGLGIGLVQGGFLISLVQLAGMGLGLFVGLAADSLGLRRTMLTGLGLLTVASLLAGLADGPWTLLVLRAVEGLGFLLAVMPGPGLVRRLVPPERLAPRLGFWGTFMPLGTGAALLAGPAWVSQWGWPSWWWLGSAISAAVALALLWWVPADPPTVAAARAGGWGGRLSDTLASRGVWLVALTFAAYSGQWLAIIGFLPSFYAQAGVSPAVAGVATALAAVVNGVGNVAAGRALQRGVPPEVLLRTGFITMALGGLIAFAPLGNWLPYLAVLAFSAVGGLIPGTLYSLAVRVAPGPGTVSTTVGWMQQWSAFGQVSGPPLVAWVASRVGGWEWSGLVTASAAIVGLLLAGPLARHGRAAGRAPA</sequence>
<feature type="transmembrane region" description="Helical" evidence="6">
    <location>
        <begin position="210"/>
        <end position="231"/>
    </location>
</feature>
<feature type="transmembrane region" description="Helical" evidence="6">
    <location>
        <begin position="301"/>
        <end position="321"/>
    </location>
</feature>